<accession>A0ABY7JVU9</accession>
<evidence type="ECO:0000313" key="1">
    <source>
        <dbReference type="EMBL" id="WAX55815.1"/>
    </source>
</evidence>
<dbReference type="Proteomes" id="UP001164693">
    <property type="component" value="Chromosome"/>
</dbReference>
<protein>
    <submittedName>
        <fullName evidence="1">Uracil-DNA glycosylase</fullName>
    </submittedName>
</protein>
<organism evidence="1 2">
    <name type="scientific">Jatrophihabitans cynanchi</name>
    <dbReference type="NCBI Taxonomy" id="2944128"/>
    <lineage>
        <taxon>Bacteria</taxon>
        <taxon>Bacillati</taxon>
        <taxon>Actinomycetota</taxon>
        <taxon>Actinomycetes</taxon>
        <taxon>Jatrophihabitantales</taxon>
        <taxon>Jatrophihabitantaceae</taxon>
        <taxon>Jatrophihabitans</taxon>
    </lineage>
</organism>
<evidence type="ECO:0000313" key="2">
    <source>
        <dbReference type="Proteomes" id="UP001164693"/>
    </source>
</evidence>
<dbReference type="RefSeq" id="WP_269442338.1">
    <property type="nucleotide sequence ID" value="NZ_CP097463.1"/>
</dbReference>
<dbReference type="CDD" id="cd10035">
    <property type="entry name" value="UDG_like"/>
    <property type="match status" value="1"/>
</dbReference>
<dbReference type="SUPFAM" id="SSF52141">
    <property type="entry name" value="Uracil-DNA glycosylase-like"/>
    <property type="match status" value="1"/>
</dbReference>
<sequence>MARRMRDATFREEQIRGLRAAHIAPINALVDRLCDPSGEIWAPYVAPMYGGVNACLLSVLRDPGPKTNVDHGGSGFLCMENDDATAERISTLFADVGIGAADVVPWNAYPWYINKAPTAAQLDSGVGPLLELIELMPRLRVVMLHGGSAHSGWRRLARRSPSTIADLTVIETYHTSRQAFWHPDPAIREQRAVHLAKAFIDAADALARQQPTQ</sequence>
<proteinExistence type="predicted"/>
<name>A0ABY7JVU9_9ACTN</name>
<gene>
    <name evidence="1" type="ORF">M6B22_14870</name>
</gene>
<keyword evidence="2" id="KW-1185">Reference proteome</keyword>
<reference evidence="1" key="1">
    <citation type="submission" date="2022-05" db="EMBL/GenBank/DDBJ databases">
        <title>Jatrophihabitans sp. SB3-54 whole genome sequence.</title>
        <authorList>
            <person name="Suh M.K."/>
            <person name="Eom M.K."/>
            <person name="Kim J.S."/>
            <person name="Kim H.S."/>
            <person name="Do H.E."/>
            <person name="Shin Y.K."/>
            <person name="Lee J.-S."/>
        </authorList>
    </citation>
    <scope>NUCLEOTIDE SEQUENCE</scope>
    <source>
        <strain evidence="1">SB3-54</strain>
    </source>
</reference>
<dbReference type="EMBL" id="CP097463">
    <property type="protein sequence ID" value="WAX55815.1"/>
    <property type="molecule type" value="Genomic_DNA"/>
</dbReference>
<dbReference type="Gene3D" id="3.40.470.10">
    <property type="entry name" value="Uracil-DNA glycosylase-like domain"/>
    <property type="match status" value="1"/>
</dbReference>
<dbReference type="InterPro" id="IPR036895">
    <property type="entry name" value="Uracil-DNA_glycosylase-like_sf"/>
</dbReference>